<proteinExistence type="predicted"/>
<gene>
    <name evidence="2" type="ORF">PoB_006345900</name>
</gene>
<reference evidence="2 3" key="1">
    <citation type="journal article" date="2021" name="Elife">
        <title>Chloroplast acquisition without the gene transfer in kleptoplastic sea slugs, Plakobranchus ocellatus.</title>
        <authorList>
            <person name="Maeda T."/>
            <person name="Takahashi S."/>
            <person name="Yoshida T."/>
            <person name="Shimamura S."/>
            <person name="Takaki Y."/>
            <person name="Nagai Y."/>
            <person name="Toyoda A."/>
            <person name="Suzuki Y."/>
            <person name="Arimoto A."/>
            <person name="Ishii H."/>
            <person name="Satoh N."/>
            <person name="Nishiyama T."/>
            <person name="Hasebe M."/>
            <person name="Maruyama T."/>
            <person name="Minagawa J."/>
            <person name="Obokata J."/>
            <person name="Shigenobu S."/>
        </authorList>
    </citation>
    <scope>NUCLEOTIDE SEQUENCE [LARGE SCALE GENOMIC DNA]</scope>
</reference>
<dbReference type="Proteomes" id="UP000735302">
    <property type="component" value="Unassembled WGS sequence"/>
</dbReference>
<accession>A0AAV4CYD6</accession>
<dbReference type="EMBL" id="BLXT01007159">
    <property type="protein sequence ID" value="GFO36954.1"/>
    <property type="molecule type" value="Genomic_DNA"/>
</dbReference>
<dbReference type="AlphaFoldDB" id="A0AAV4CYD6"/>
<feature type="domain" description="Apextrin C-terminal" evidence="1">
    <location>
        <begin position="187"/>
        <end position="390"/>
    </location>
</feature>
<evidence type="ECO:0000259" key="1">
    <source>
        <dbReference type="Pfam" id="PF16977"/>
    </source>
</evidence>
<organism evidence="2 3">
    <name type="scientific">Plakobranchus ocellatus</name>
    <dbReference type="NCBI Taxonomy" id="259542"/>
    <lineage>
        <taxon>Eukaryota</taxon>
        <taxon>Metazoa</taxon>
        <taxon>Spiralia</taxon>
        <taxon>Lophotrochozoa</taxon>
        <taxon>Mollusca</taxon>
        <taxon>Gastropoda</taxon>
        <taxon>Heterobranchia</taxon>
        <taxon>Euthyneura</taxon>
        <taxon>Panpulmonata</taxon>
        <taxon>Sacoglossa</taxon>
        <taxon>Placobranchoidea</taxon>
        <taxon>Plakobranchidae</taxon>
        <taxon>Plakobranchus</taxon>
    </lineage>
</organism>
<evidence type="ECO:0000313" key="2">
    <source>
        <dbReference type="EMBL" id="GFO36954.1"/>
    </source>
</evidence>
<keyword evidence="3" id="KW-1185">Reference proteome</keyword>
<dbReference type="InterPro" id="IPR031569">
    <property type="entry name" value="ApeC"/>
</dbReference>
<protein>
    <submittedName>
        <fullName evidence="2">MACPF domain-containing protein 2</fullName>
    </submittedName>
</protein>
<dbReference type="PANTHER" id="PTHR19324">
    <property type="entry name" value="PERFORIN-LIKE PROTEIN 1"/>
    <property type="match status" value="1"/>
</dbReference>
<evidence type="ECO:0000313" key="3">
    <source>
        <dbReference type="Proteomes" id="UP000735302"/>
    </source>
</evidence>
<comment type="caution">
    <text evidence="2">The sequence shown here is derived from an EMBL/GenBank/DDBJ whole genome shotgun (WGS) entry which is preliminary data.</text>
</comment>
<name>A0AAV4CYD6_9GAST</name>
<dbReference type="Pfam" id="PF16977">
    <property type="entry name" value="ApeC"/>
    <property type="match status" value="1"/>
</dbReference>
<sequence length="393" mass="43710">MTISLDPPEISKAYAGEVTLRCEPNISQTVEVETLSIIRIMKRDTFDATEKTWVTLTETKNVDIDNAFIQITWPSVVPETFGVYRCDAIGFTTNSDIVLGKSEDLDIGLSALTANSLLDLLLETKNYLQENVVKNSDEISNLDLKLTTLLEKEKDISREIADRFKMSEKTRESVIRSLLFPTSSVHWPGQRYALLQPVSGCPVDFSFYGGHTGYFKLHAVSSSDFNKSSNNSHPHIAGPLYTVSGENQFITLKFCVTNGAFNTGNWPNGNYCILKVGSSYPTGLSAGSIDIRTKSTNNQDNMGGNIPSGKPSQMQFCCKRSSDRSQLMVMPTEHPFYLYRLGGACQEIAGMDVQLEYFEIQTEGSNRASGTFPYHIPQSDGSLRFEICYYSKS</sequence>
<dbReference type="PANTHER" id="PTHR19324:SF33">
    <property type="entry name" value="MUCIN-5AC"/>
    <property type="match status" value="1"/>
</dbReference>